<dbReference type="AlphaFoldDB" id="A0A4E9ELV7"/>
<protein>
    <submittedName>
        <fullName evidence="1">Uncharacterized protein</fullName>
    </submittedName>
</protein>
<proteinExistence type="predicted"/>
<accession>A0A4E9ELV7</accession>
<dbReference type="EMBL" id="CAAKMV010000196">
    <property type="protein sequence ID" value="VIO64258.1"/>
    <property type="molecule type" value="Genomic_DNA"/>
</dbReference>
<reference evidence="1" key="1">
    <citation type="submission" date="2019-04" db="EMBL/GenBank/DDBJ databases">
        <authorList>
            <person name="Melise S."/>
            <person name="Noan J."/>
            <person name="Okalmin O."/>
        </authorList>
    </citation>
    <scope>NUCLEOTIDE SEQUENCE</scope>
    <source>
        <strain evidence="1">FN9</strain>
    </source>
</reference>
<gene>
    <name evidence="1" type="ORF">FUG_LOCUS562403</name>
</gene>
<evidence type="ECO:0000313" key="1">
    <source>
        <dbReference type="EMBL" id="VIO64258.1"/>
    </source>
</evidence>
<sequence length="678" mass="80027">MSRDGWLQFSIMAKDCNLQHAIQLCRNWSEFSDLSLLAMWQYFPASNWDSWGVNTLTQQLQQFGFFPYFADYNARTITRYHQSGSRSAVRRQHDMIEARNILVGSMKRNDPVTRRFLQYLLIRAGEVLVMVRDGKTGRVITAPPKEHLWTTDKVNKDLRNAWRMKHTREMYNHMEPLLRSLHRDDSTGHTRQIKPGEHVESIWDAVMDERSIVKMIDVAGPHIIVHDDDDVEESLYMFYNEANEAEDAVLFPDESTRKNFAFREISNDPQHDALRDQQMHTIWCLPNLWVTGSAQVRKEKFDGKSRALLKKTGLMREPKNMNFDIRCSAKYDLLQKTLQAMLQTTHSGPTDWVLYIAPILDWLNIRGDYKPEEYTMDGPAPWPHSFIVQDLVEAFVMMAMFLPGLEVTKFVTEFVNSSQCEEFRNSGVFDIEERNKVRPDRRTGTGYMFREKEFWNEWNGFYNDDEEDDFCPERYPMEWSLIVRPIHAHSTAQTEPHRPGKLDLFINYEEQHAKVNKIDPFFSAPSQWPEIIPHASPFAGSHPTARFALLRTWSSPHYYPFMCDGTDRYSTTFLDSRNRSWAWRFVPKDMTASEYSPHETIKRRLGYLKHQFGSRVINRGDLILVMGEDEDDLFKYCITVTLAIQTKPWMWEIDLWKSFINVDMDFIERMEEHWLKEY</sequence>
<name>A0A4E9ELV7_GIBZA</name>
<organism evidence="1">
    <name type="scientific">Gibberella zeae</name>
    <name type="common">Wheat head blight fungus</name>
    <name type="synonym">Fusarium graminearum</name>
    <dbReference type="NCBI Taxonomy" id="5518"/>
    <lineage>
        <taxon>Eukaryota</taxon>
        <taxon>Fungi</taxon>
        <taxon>Dikarya</taxon>
        <taxon>Ascomycota</taxon>
        <taxon>Pezizomycotina</taxon>
        <taxon>Sordariomycetes</taxon>
        <taxon>Hypocreomycetidae</taxon>
        <taxon>Hypocreales</taxon>
        <taxon>Nectriaceae</taxon>
        <taxon>Fusarium</taxon>
    </lineage>
</organism>